<feature type="compositionally biased region" description="Acidic residues" evidence="1">
    <location>
        <begin position="873"/>
        <end position="884"/>
    </location>
</feature>
<accession>A0AAJ0C412</accession>
<feature type="compositionally biased region" description="Low complexity" evidence="1">
    <location>
        <begin position="1158"/>
        <end position="1171"/>
    </location>
</feature>
<feature type="compositionally biased region" description="Polar residues" evidence="1">
    <location>
        <begin position="301"/>
        <end position="313"/>
    </location>
</feature>
<keyword evidence="3" id="KW-1185">Reference proteome</keyword>
<protein>
    <submittedName>
        <fullName evidence="2">Uncharacterized protein</fullName>
    </submittedName>
</protein>
<feature type="compositionally biased region" description="Low complexity" evidence="1">
    <location>
        <begin position="65"/>
        <end position="75"/>
    </location>
</feature>
<feature type="compositionally biased region" description="Basic and acidic residues" evidence="1">
    <location>
        <begin position="710"/>
        <end position="719"/>
    </location>
</feature>
<dbReference type="EMBL" id="MU839004">
    <property type="protein sequence ID" value="KAK1768708.1"/>
    <property type="molecule type" value="Genomic_DNA"/>
</dbReference>
<feature type="region of interest" description="Disordered" evidence="1">
    <location>
        <begin position="692"/>
        <end position="974"/>
    </location>
</feature>
<feature type="compositionally biased region" description="Basic and acidic residues" evidence="1">
    <location>
        <begin position="314"/>
        <end position="325"/>
    </location>
</feature>
<feature type="compositionally biased region" description="Low complexity" evidence="1">
    <location>
        <begin position="12"/>
        <end position="28"/>
    </location>
</feature>
<organism evidence="2 3">
    <name type="scientific">Phialemonium atrogriseum</name>
    <dbReference type="NCBI Taxonomy" id="1093897"/>
    <lineage>
        <taxon>Eukaryota</taxon>
        <taxon>Fungi</taxon>
        <taxon>Dikarya</taxon>
        <taxon>Ascomycota</taxon>
        <taxon>Pezizomycotina</taxon>
        <taxon>Sordariomycetes</taxon>
        <taxon>Sordariomycetidae</taxon>
        <taxon>Cephalothecales</taxon>
        <taxon>Cephalothecaceae</taxon>
        <taxon>Phialemonium</taxon>
    </lineage>
</organism>
<feature type="region of interest" description="Disordered" evidence="1">
    <location>
        <begin position="994"/>
        <end position="1537"/>
    </location>
</feature>
<proteinExistence type="predicted"/>
<sequence>MAAAAVFNRHGSQQSLSSAAAAAALRARPTTPTNVSEVQTKRTMRRSASMSSSGTAPDARRNPSLHRSGSSASLSEKTFRTPSPHRPAAKTTSPAGQDAPPVPALPENFETRSNGTGGPARQQHRKANSLGLASTPVRLASQKLGREGSPSWFGGALVGDMNNIRTSDAAIASPSKLDLDENRPSSRASSINFSYPARVRVASPPPSSPIERRVLELPPQPKRASSMSSSTRSRPVSTDAAQSLVYDPNSRRMVPRYDGAPEDLGGRTTSEKANKKHKAPPAKGGTRLAQGTVGRAAQVASARSGSNINTSEAEATREPDYEHEEPAVKAIIKSPRLAAKKLEHQRAQAVPVVSSLSEADGNAISLPSDTGRVGPSIRRQPSIVREQPELEDDEAELGSQQSVTDALDSVRTKQDMRATAEEPTQPDPTGLRQSNVRSPPPRQFAELPGEAVTSRDVATADHDKPVLYEPQATSRITRDRTHSNSPARTAHFGTVQEGPSIKHSPPPRSISPRKPALKQRGPSSRELSPDGGASETSSNVYLGDELSVPRRRSVRVSFDDSNNVVVGQSASPDQVESTGTPISQNDEARRPWYASIARTKKKDIVPLDDDELMKPRPALPSFGSVRGKKPRESSPGEEGRPLVRPYEPKPETAPNAPIEASTDSAIGGLLYQEADQVSRNAANISRFREPLPPIVTSVEGGGYMSDSSTESEKEMEKDSAQAVESSAVIHEGPVADASTLDDKPLNGFTLGPESDHYWTPVPTAAKTESKDAEDGLPVITLSRPTPPTVKTTREASFFDIPGGFPEDESSEASTRGADQRHSSSIPVEPAREEVLEPVAQREAARQPSHTLATIASTNDEDTDDTGSSIYSDANEDFLDTDIEGDGFLSLDAVVESPIGRPRQPSYPAPEQAQRVANPEADPSRSSPLQPVPHLSSEATANRRRSSPPELAPQLSSETTVVDFQPQGAPEDDWEKAKTFWRSLTAEKRAQLEMEAKEDAGAEGDLEGTHIAPHKPKKKKSLDRRNSERKALAVHMAQQMMAKQQDQDQRTDYTDRAERTYMIKPGTKVNDDGSTPRTHDSSALRKSMRKEGSILKPSGTDRYGHATAEGKTTGITFSGPGPRATKGHARQTSELSSSTASIGGARSAILPTSLRRRGSSSSESSFRRSQPRQTEGFGFRKTMRPSSPPGSEAAGRRFSLRSLSPTGTAFSRSSMPASNTGLRQTLRQTAPQEARTGTGLFGRKNKKQQHARSKFGGSKSSSRFGDSTDEDEGGASALGSRFRSRFDGSSSDDDGGGGGSIKPRDPRPLSMAKSMRPGSRGKAWPATAVGADSKASPPLPEEEEEEDEEKRMVLLGNAPQSRPAAARAQPSADSGLRRSRSGRGELMGSPTTPTAAATTTTTITGGGGSTRKKRSSLMDVLRRRRHNTGGGIQRRAEGEDAAARRDTPLERGADELRGIRAAGTGDDDEGEGEGEFQGEERPRSPRLQKRTAASLNTTLSARRGSGATWPLPMGAEGDREEEFAGAGSGNLGTRTLSGSTVLPRRTASSGLFEMDGAGAAGTGGEVKKKKFGVLRRMFGLPE</sequence>
<feature type="compositionally biased region" description="Polar residues" evidence="1">
    <location>
        <begin position="847"/>
        <end position="857"/>
    </location>
</feature>
<feature type="region of interest" description="Disordered" evidence="1">
    <location>
        <begin position="199"/>
        <end position="325"/>
    </location>
</feature>
<feature type="compositionally biased region" description="Acidic residues" evidence="1">
    <location>
        <begin position="1464"/>
        <end position="1476"/>
    </location>
</feature>
<dbReference type="GeneID" id="85307064"/>
<feature type="compositionally biased region" description="Low complexity" evidence="1">
    <location>
        <begin position="1383"/>
        <end position="1402"/>
    </location>
</feature>
<feature type="compositionally biased region" description="Basic and acidic residues" evidence="1">
    <location>
        <begin position="1433"/>
        <end position="1457"/>
    </location>
</feature>
<feature type="compositionally biased region" description="Low complexity" evidence="1">
    <location>
        <begin position="1357"/>
        <end position="1373"/>
    </location>
</feature>
<gene>
    <name evidence="2" type="ORF">QBC33DRAFT_356251</name>
</gene>
<reference evidence="2" key="1">
    <citation type="submission" date="2023-06" db="EMBL/GenBank/DDBJ databases">
        <title>Genome-scale phylogeny and comparative genomics of the fungal order Sordariales.</title>
        <authorList>
            <consortium name="Lawrence Berkeley National Laboratory"/>
            <person name="Hensen N."/>
            <person name="Bonometti L."/>
            <person name="Westerberg I."/>
            <person name="Brannstrom I.O."/>
            <person name="Guillou S."/>
            <person name="Cros-Aarteil S."/>
            <person name="Calhoun S."/>
            <person name="Haridas S."/>
            <person name="Kuo A."/>
            <person name="Mondo S."/>
            <person name="Pangilinan J."/>
            <person name="Riley R."/>
            <person name="Labutti K."/>
            <person name="Andreopoulos B."/>
            <person name="Lipzen A."/>
            <person name="Chen C."/>
            <person name="Yanf M."/>
            <person name="Daum C."/>
            <person name="Ng V."/>
            <person name="Clum A."/>
            <person name="Steindorff A."/>
            <person name="Ohm R."/>
            <person name="Martin F."/>
            <person name="Silar P."/>
            <person name="Natvig D."/>
            <person name="Lalanne C."/>
            <person name="Gautier V."/>
            <person name="Ament-Velasquez S.L."/>
            <person name="Kruys A."/>
            <person name="Hutchinson M.I."/>
            <person name="Powell A.J."/>
            <person name="Barry K."/>
            <person name="Miller A.N."/>
            <person name="Grigoriev I.V."/>
            <person name="Debuchy R."/>
            <person name="Gladieux P."/>
            <person name="Thoren M.H."/>
            <person name="Johannesson H."/>
        </authorList>
    </citation>
    <scope>NUCLEOTIDE SEQUENCE</scope>
    <source>
        <strain evidence="2">8032-3</strain>
    </source>
</reference>
<feature type="compositionally biased region" description="Polar residues" evidence="1">
    <location>
        <begin position="1200"/>
        <end position="1230"/>
    </location>
</feature>
<feature type="compositionally biased region" description="Basic residues" evidence="1">
    <location>
        <begin position="1242"/>
        <end position="1252"/>
    </location>
</feature>
<feature type="compositionally biased region" description="Polar residues" evidence="1">
    <location>
        <begin position="1129"/>
        <end position="1140"/>
    </location>
</feature>
<dbReference type="Proteomes" id="UP001244011">
    <property type="component" value="Unassembled WGS sequence"/>
</dbReference>
<evidence type="ECO:0000256" key="1">
    <source>
        <dbReference type="SAM" id="MobiDB-lite"/>
    </source>
</evidence>
<feature type="compositionally biased region" description="Low complexity" evidence="1">
    <location>
        <begin position="46"/>
        <end position="56"/>
    </location>
</feature>
<comment type="caution">
    <text evidence="2">The sequence shown here is derived from an EMBL/GenBank/DDBJ whole genome shotgun (WGS) entry which is preliminary data.</text>
</comment>
<feature type="compositionally biased region" description="Polar residues" evidence="1">
    <location>
        <begin position="1490"/>
        <end position="1499"/>
    </location>
</feature>
<feature type="compositionally biased region" description="Low complexity" evidence="1">
    <location>
        <begin position="1253"/>
        <end position="1264"/>
    </location>
</feature>
<feature type="compositionally biased region" description="Low complexity" evidence="1">
    <location>
        <begin position="223"/>
        <end position="237"/>
    </location>
</feature>
<feature type="region of interest" description="Disordered" evidence="1">
    <location>
        <begin position="351"/>
        <end position="661"/>
    </location>
</feature>
<feature type="compositionally biased region" description="Polar residues" evidence="1">
    <location>
        <begin position="559"/>
        <end position="585"/>
    </location>
</feature>
<feature type="compositionally biased region" description="Basic and acidic residues" evidence="1">
    <location>
        <begin position="408"/>
        <end position="420"/>
    </location>
</feature>
<evidence type="ECO:0000313" key="3">
    <source>
        <dbReference type="Proteomes" id="UP001244011"/>
    </source>
</evidence>
<feature type="compositionally biased region" description="Basic and acidic residues" evidence="1">
    <location>
        <begin position="1044"/>
        <end position="1060"/>
    </location>
</feature>
<name>A0AAJ0C412_9PEZI</name>
<feature type="compositionally biased region" description="Basic and acidic residues" evidence="1">
    <location>
        <begin position="1076"/>
        <end position="1092"/>
    </location>
</feature>
<feature type="compositionally biased region" description="Basic and acidic residues" evidence="1">
    <location>
        <begin position="630"/>
        <end position="650"/>
    </location>
</feature>
<feature type="region of interest" description="Disordered" evidence="1">
    <location>
        <begin position="1"/>
        <end position="134"/>
    </location>
</feature>
<evidence type="ECO:0000313" key="2">
    <source>
        <dbReference type="EMBL" id="KAK1768708.1"/>
    </source>
</evidence>
<feature type="compositionally biased region" description="Basic residues" evidence="1">
    <location>
        <begin position="1011"/>
        <end position="1021"/>
    </location>
</feature>
<dbReference type="RefSeq" id="XP_060284921.1">
    <property type="nucleotide sequence ID" value="XM_060423877.1"/>
</dbReference>